<sequence>MKPRIIVCGLERTGYKIFCLLRQQGASVVGIHHQPIPKEETIIVGDLQAAATLQAASIETAQTLVLANSDDALNLAILIQARVLNPRIRIINRLFNANLGDRLDHTLPDHVSMSVSGLAAPVFYFAALGNRAIGQLKLFNQTWPIQEEYIHENHPWRGRLLSDLWDDRTRMLIYYLPVCGEIDLVCAVSSGQQLQVGDRLIVGTQPSIRTMRKSALSKLLKVITNLRQFRQHGQSLMVVTLVLLITIFTATLTYICFDLNTSIIDALYFSVGMITGAGGKEEVVEKASDSIKVFTAFMMLIGAGIIGICYALLNDFVLGTRFKQFWDAARVPQRHHYIVCGLGGMGVQVVQQFHVSGHEVVVIERDHNNRFLNTARGLGVPVIQGDASLPETLQAANLKSASALLIVTSNDAVNLEIALNAKTLMPSIPTIVRYEHPDFAHMAQQVFEFEAVLSPAELAAPAFAAAALGGRILGNGITADSLWVALATLITPSHPFCGQRVKEAAMQSDFVPLYIETNCQTIHGWDLLGTYLSAGDVLYLTMPANRLDQLWRAVPSQIMVS</sequence>
<dbReference type="PANTHER" id="PTHR43833">
    <property type="entry name" value="POTASSIUM CHANNEL PROTEIN 2-RELATED-RELATED"/>
    <property type="match status" value="1"/>
</dbReference>
<dbReference type="Proteomes" id="UP000185984">
    <property type="component" value="Unassembled WGS sequence"/>
</dbReference>
<dbReference type="SUPFAM" id="SSF81324">
    <property type="entry name" value="Voltage-gated potassium channels"/>
    <property type="match status" value="1"/>
</dbReference>
<keyword evidence="4" id="KW-1185">Reference proteome</keyword>
<name>A0A1U7HN43_9CHRO</name>
<dbReference type="GO" id="GO:0034220">
    <property type="term" value="P:monoatomic ion transmembrane transport"/>
    <property type="evidence" value="ECO:0007669"/>
    <property type="project" value="UniProtKB-KW"/>
</dbReference>
<evidence type="ECO:0000256" key="1">
    <source>
        <dbReference type="SAM" id="Phobius"/>
    </source>
</evidence>
<evidence type="ECO:0000259" key="2">
    <source>
        <dbReference type="PROSITE" id="PS51201"/>
    </source>
</evidence>
<dbReference type="Gene3D" id="3.40.50.720">
    <property type="entry name" value="NAD(P)-binding Rossmann-like Domain"/>
    <property type="match status" value="2"/>
</dbReference>
<gene>
    <name evidence="3" type="ORF">NIES1031_14275</name>
</gene>
<reference evidence="3 4" key="1">
    <citation type="submission" date="2016-11" db="EMBL/GenBank/DDBJ databases">
        <title>Draft Genome Sequences of Nine Cyanobacterial Strains from Diverse Habitats.</title>
        <authorList>
            <person name="Zhu T."/>
            <person name="Hou S."/>
            <person name="Lu X."/>
            <person name="Hess W.R."/>
        </authorList>
    </citation>
    <scope>NUCLEOTIDE SEQUENCE [LARGE SCALE GENOMIC DNA]</scope>
    <source>
        <strain evidence="3 4">5.2 s.c.1</strain>
    </source>
</reference>
<dbReference type="GO" id="GO:0006813">
    <property type="term" value="P:potassium ion transport"/>
    <property type="evidence" value="ECO:0007669"/>
    <property type="project" value="InterPro"/>
</dbReference>
<evidence type="ECO:0000313" key="3">
    <source>
        <dbReference type="EMBL" id="OKH25013.1"/>
    </source>
</evidence>
<dbReference type="RefSeq" id="WP_073550194.1">
    <property type="nucleotide sequence ID" value="NZ_CAWMVK010000003.1"/>
</dbReference>
<accession>A0A1U7HN43</accession>
<dbReference type="InterPro" id="IPR003148">
    <property type="entry name" value="RCK_N"/>
</dbReference>
<dbReference type="Gene3D" id="1.10.287.70">
    <property type="match status" value="1"/>
</dbReference>
<feature type="domain" description="RCK N-terminal" evidence="2">
    <location>
        <begin position="334"/>
        <end position="453"/>
    </location>
</feature>
<feature type="transmembrane region" description="Helical" evidence="1">
    <location>
        <begin position="236"/>
        <end position="255"/>
    </location>
</feature>
<keyword evidence="1" id="KW-1133">Transmembrane helix</keyword>
<protein>
    <submittedName>
        <fullName evidence="3">Potassium channel protein</fullName>
    </submittedName>
</protein>
<feature type="transmembrane region" description="Helical" evidence="1">
    <location>
        <begin position="291"/>
        <end position="313"/>
    </location>
</feature>
<keyword evidence="1" id="KW-0812">Transmembrane</keyword>
<comment type="caution">
    <text evidence="3">The sequence shown here is derived from an EMBL/GenBank/DDBJ whole genome shotgun (WGS) entry which is preliminary data.</text>
</comment>
<keyword evidence="3" id="KW-0406">Ion transport</keyword>
<organism evidence="3 4">
    <name type="scientific">Chroogloeocystis siderophila 5.2 s.c.1</name>
    <dbReference type="NCBI Taxonomy" id="247279"/>
    <lineage>
        <taxon>Bacteria</taxon>
        <taxon>Bacillati</taxon>
        <taxon>Cyanobacteriota</taxon>
        <taxon>Cyanophyceae</taxon>
        <taxon>Oscillatoriophycideae</taxon>
        <taxon>Chroococcales</taxon>
        <taxon>Chroococcaceae</taxon>
        <taxon>Chroogloeocystis</taxon>
    </lineage>
</organism>
<keyword evidence="3" id="KW-0407">Ion channel</keyword>
<dbReference type="OrthoDB" id="440986at2"/>
<keyword evidence="1" id="KW-0472">Membrane</keyword>
<dbReference type="InterPro" id="IPR036291">
    <property type="entry name" value="NAD(P)-bd_dom_sf"/>
</dbReference>
<dbReference type="PANTHER" id="PTHR43833:SF11">
    <property type="entry name" value="VOLTAGE-GATED POTASSIUM CHANNEL KCH"/>
    <property type="match status" value="1"/>
</dbReference>
<dbReference type="SUPFAM" id="SSF51735">
    <property type="entry name" value="NAD(P)-binding Rossmann-fold domains"/>
    <property type="match status" value="2"/>
</dbReference>
<keyword evidence="3" id="KW-0813">Transport</keyword>
<dbReference type="Pfam" id="PF02254">
    <property type="entry name" value="TrkA_N"/>
    <property type="match status" value="2"/>
</dbReference>
<dbReference type="STRING" id="247279.NIES1031_14275"/>
<dbReference type="InterPro" id="IPR050721">
    <property type="entry name" value="Trk_Ktr_HKT_K-transport"/>
</dbReference>
<dbReference type="EMBL" id="MRCC01000011">
    <property type="protein sequence ID" value="OKH25013.1"/>
    <property type="molecule type" value="Genomic_DNA"/>
</dbReference>
<dbReference type="AlphaFoldDB" id="A0A1U7HN43"/>
<evidence type="ECO:0000313" key="4">
    <source>
        <dbReference type="Proteomes" id="UP000185984"/>
    </source>
</evidence>
<dbReference type="PROSITE" id="PS51201">
    <property type="entry name" value="RCK_N"/>
    <property type="match status" value="1"/>
</dbReference>
<proteinExistence type="predicted"/>